<dbReference type="Gene3D" id="3.10.620.30">
    <property type="match status" value="1"/>
</dbReference>
<reference evidence="2 3" key="2">
    <citation type="submission" date="2019-05" db="EMBL/GenBank/DDBJ databases">
        <authorList>
            <person name="Suflita J.M."/>
            <person name="Marks C.R."/>
        </authorList>
    </citation>
    <scope>NUCLEOTIDE SEQUENCE [LARGE SCALE GENOMIC DNA]</scope>
    <source>
        <strain evidence="2 3">ALDC</strain>
    </source>
</reference>
<evidence type="ECO:0000313" key="2">
    <source>
        <dbReference type="EMBL" id="QCQ21114.1"/>
    </source>
</evidence>
<reference evidence="2 3" key="1">
    <citation type="submission" date="2019-05" db="EMBL/GenBank/DDBJ databases">
        <title>The Complete Genome Sequence of the n-alkane-degrading Desulfoglaeba alkanexedens ALDC reveals multiple alkylsuccinate synthase gene clusters.</title>
        <authorList>
            <person name="Callaghan A.V."/>
            <person name="Davidova I.A."/>
            <person name="Duncan K.E."/>
            <person name="Morris B."/>
            <person name="McInerney M.J."/>
        </authorList>
    </citation>
    <scope>NUCLEOTIDE SEQUENCE [LARGE SCALE GENOMIC DNA]</scope>
    <source>
        <strain evidence="2 3">ALDC</strain>
    </source>
</reference>
<dbReference type="KEGG" id="dax:FDQ92_02210"/>
<dbReference type="Pfam" id="PF01841">
    <property type="entry name" value="Transglut_core"/>
    <property type="match status" value="1"/>
</dbReference>
<dbReference type="SUPFAM" id="SSF54001">
    <property type="entry name" value="Cysteine proteinases"/>
    <property type="match status" value="1"/>
</dbReference>
<feature type="domain" description="Transglutaminase-like" evidence="1">
    <location>
        <begin position="188"/>
        <end position="254"/>
    </location>
</feature>
<organism evidence="2 3">
    <name type="scientific">Desulfoglaeba alkanexedens ALDC</name>
    <dbReference type="NCBI Taxonomy" id="980445"/>
    <lineage>
        <taxon>Bacteria</taxon>
        <taxon>Pseudomonadati</taxon>
        <taxon>Thermodesulfobacteriota</taxon>
        <taxon>Syntrophobacteria</taxon>
        <taxon>Syntrophobacterales</taxon>
        <taxon>Syntrophobacteraceae</taxon>
        <taxon>Desulfoglaeba</taxon>
    </lineage>
</organism>
<dbReference type="Proteomes" id="UP000298602">
    <property type="component" value="Chromosome"/>
</dbReference>
<name>A0A4P8L0G9_9BACT</name>
<dbReference type="RefSeq" id="WP_137423083.1">
    <property type="nucleotide sequence ID" value="NZ_CP040098.1"/>
</dbReference>
<dbReference type="InterPro" id="IPR038765">
    <property type="entry name" value="Papain-like_cys_pep_sf"/>
</dbReference>
<dbReference type="EMBL" id="CP040098">
    <property type="protein sequence ID" value="QCQ21114.1"/>
    <property type="molecule type" value="Genomic_DNA"/>
</dbReference>
<dbReference type="OrthoDB" id="9804872at2"/>
<gene>
    <name evidence="2" type="ORF">FDQ92_02210</name>
</gene>
<sequence length="338" mass="38193">MKKTLFLITMIAVVCIVGRYSWAESAQGTISMDFDLSDHCTNEVVKLWIPYPISNENQTITKVQVSGNYKTSAVYTDNKFQTPMLFAKWEKGASSRILHFSFHVVRKEVIKNNFPSNEAAWSPADYAEYLAPSTWGHCNDDVKKLAEKITNGKKSVLAKAKAIYDWTCENTYRDPKTRGCGSGNVCELLKDPGGKCVDISSVFVALARASGVPSREVFGIRLGKEPVVDITGWQHCWAEFFLPGYGWVPVDPADVRKMMLKHDLKLGDAKINEYRSYFWGGLDPYRVKLAQGRNLILNPPQKGGQINYLMYPFAQVGDKTLDWLDPDTFKYTIAYKHN</sequence>
<protein>
    <submittedName>
        <fullName evidence="2">Transglutaminase domain-containing protein</fullName>
    </submittedName>
</protein>
<dbReference type="InterPro" id="IPR002931">
    <property type="entry name" value="Transglutaminase-like"/>
</dbReference>
<accession>A0A4P8L0G9</accession>
<dbReference type="SMART" id="SM00460">
    <property type="entry name" value="TGc"/>
    <property type="match status" value="1"/>
</dbReference>
<evidence type="ECO:0000313" key="3">
    <source>
        <dbReference type="Proteomes" id="UP000298602"/>
    </source>
</evidence>
<dbReference type="AlphaFoldDB" id="A0A4P8L0G9"/>
<proteinExistence type="predicted"/>
<dbReference type="PANTHER" id="PTHR38339:SF1">
    <property type="entry name" value="TRANSGLUTAMINASE-LIKE DOMAIN-CONTAINING PROTEIN"/>
    <property type="match status" value="1"/>
</dbReference>
<dbReference type="PANTHER" id="PTHR38339">
    <property type="entry name" value="TRANSGLUTAMINASE DOMAIN PROTEIN"/>
    <property type="match status" value="1"/>
</dbReference>
<evidence type="ECO:0000259" key="1">
    <source>
        <dbReference type="SMART" id="SM00460"/>
    </source>
</evidence>
<keyword evidence="3" id="KW-1185">Reference proteome</keyword>